<dbReference type="Proteomes" id="UP000249645">
    <property type="component" value="Unassembled WGS sequence"/>
</dbReference>
<feature type="transmembrane region" description="Helical" evidence="1">
    <location>
        <begin position="47"/>
        <end position="64"/>
    </location>
</feature>
<accession>A0A2W5H949</accession>
<keyword evidence="1" id="KW-0812">Transmembrane</keyword>
<dbReference type="AlphaFoldDB" id="A0A2W5H949"/>
<dbReference type="EMBL" id="QFOI01000017">
    <property type="protein sequence ID" value="PZP51942.1"/>
    <property type="molecule type" value="Genomic_DNA"/>
</dbReference>
<evidence type="ECO:0008006" key="4">
    <source>
        <dbReference type="Google" id="ProtNLM"/>
    </source>
</evidence>
<keyword evidence="1" id="KW-0472">Membrane</keyword>
<evidence type="ECO:0000256" key="1">
    <source>
        <dbReference type="SAM" id="Phobius"/>
    </source>
</evidence>
<gene>
    <name evidence="2" type="ORF">DI598_02035</name>
</gene>
<reference evidence="2 3" key="1">
    <citation type="submission" date="2017-11" db="EMBL/GenBank/DDBJ databases">
        <title>Infants hospitalized years apart are colonized by the same room-sourced microbial strains.</title>
        <authorList>
            <person name="Brooks B."/>
            <person name="Olm M.R."/>
            <person name="Firek B.A."/>
            <person name="Baker R."/>
            <person name="Thomas B.C."/>
            <person name="Morowitz M.J."/>
            <person name="Banfield J.F."/>
        </authorList>
    </citation>
    <scope>NUCLEOTIDE SEQUENCE [LARGE SCALE GENOMIC DNA]</scope>
    <source>
        <strain evidence="2">S2_009_000_R2_76</strain>
    </source>
</reference>
<feature type="transmembrane region" description="Helical" evidence="1">
    <location>
        <begin position="21"/>
        <end position="41"/>
    </location>
</feature>
<evidence type="ECO:0000313" key="2">
    <source>
        <dbReference type="EMBL" id="PZP51942.1"/>
    </source>
</evidence>
<comment type="caution">
    <text evidence="2">The sequence shown here is derived from an EMBL/GenBank/DDBJ whole genome shotgun (WGS) entry which is preliminary data.</text>
</comment>
<feature type="transmembrane region" description="Helical" evidence="1">
    <location>
        <begin position="84"/>
        <end position="102"/>
    </location>
</feature>
<evidence type="ECO:0000313" key="3">
    <source>
        <dbReference type="Proteomes" id="UP000249645"/>
    </source>
</evidence>
<feature type="non-terminal residue" evidence="2">
    <location>
        <position position="113"/>
    </location>
</feature>
<protein>
    <recommendedName>
        <fullName evidence="4">DUF4153 domain-containing protein</fullName>
    </recommendedName>
</protein>
<proteinExistence type="predicted"/>
<organism evidence="2 3">
    <name type="scientific">Pseudopedobacter saltans</name>
    <dbReference type="NCBI Taxonomy" id="151895"/>
    <lineage>
        <taxon>Bacteria</taxon>
        <taxon>Pseudomonadati</taxon>
        <taxon>Bacteroidota</taxon>
        <taxon>Sphingobacteriia</taxon>
        <taxon>Sphingobacteriales</taxon>
        <taxon>Sphingobacteriaceae</taxon>
        <taxon>Pseudopedobacter</taxon>
    </lineage>
</organism>
<sequence length="113" mass="13102">MKISIRKIQTGLANSLRRFPFQILVAAFATIVQFAFIKNNYSEEENYIRILLTCNLVFVLSLAIDLYQERHTNYTFGKKTVSSLVYIGVGVILFNVLNYTLYEVNIFRFFALS</sequence>
<keyword evidence="1" id="KW-1133">Transmembrane helix</keyword>
<name>A0A2W5H949_9SPHI</name>